<dbReference type="PROSITE" id="PS51136">
    <property type="entry name" value="WAC"/>
    <property type="match status" value="1"/>
</dbReference>
<sequence length="316" mass="36806">MFPTWAVGLEYEARLERYSERIWTCKSTGSSQLTHKEAWEEEQEVAELLKEEFPAWYEKLVLEMVHHNTASLEKLVDTAWLEIMTKYAVGEECDFEQSLCNLVKAESEIQEKEVNSERRNVGKEKMLKVKIVKIHPLEKVDEEATEKKSDGACDSPSSDKENSSQIAQDHQKKETVVKEDEGRRESINDRARRSPRKLPTSLKKGERKWAPPKFLPHKYDVKLQNEDKNVEKSHFISTIGFMVRDQKPWIISNVPADSLIRTERPPNKEIVRYFIRHNALRAGTGENAPWVVEDELVKKYSLPSKFSDFLLDPYKE</sequence>
<dbReference type="GO" id="GO:0016301">
    <property type="term" value="F:kinase activity"/>
    <property type="evidence" value="ECO:0007669"/>
    <property type="project" value="UniProtKB-KW"/>
</dbReference>
<feature type="compositionally biased region" description="Basic and acidic residues" evidence="2">
    <location>
        <begin position="145"/>
        <end position="162"/>
    </location>
</feature>
<dbReference type="Proteomes" id="UP001266305">
    <property type="component" value="Unassembled WGS sequence"/>
</dbReference>
<keyword evidence="4" id="KW-0808">Transferase</keyword>
<dbReference type="EMBL" id="JASSZA010000002">
    <property type="protein sequence ID" value="KAK2117314.1"/>
    <property type="molecule type" value="Genomic_DNA"/>
</dbReference>
<evidence type="ECO:0000313" key="4">
    <source>
        <dbReference type="EMBL" id="KAK2117314.1"/>
    </source>
</evidence>
<gene>
    <name evidence="4" type="primary">BAZ1B</name>
    <name evidence="4" type="ORF">P7K49_004200</name>
</gene>
<keyword evidence="1" id="KW-0539">Nucleus</keyword>
<dbReference type="PANTHER" id="PTHR46802:SF1">
    <property type="entry name" value="TYROSINE-PROTEIN KINASE BAZ1B"/>
    <property type="match status" value="1"/>
</dbReference>
<keyword evidence="4" id="KW-0418">Kinase</keyword>
<protein>
    <submittedName>
        <fullName evidence="4">Tyrosine-protein kinase baz1b</fullName>
    </submittedName>
</protein>
<comment type="subcellular location">
    <subcellularLocation>
        <location evidence="1">Nucleus</location>
    </subcellularLocation>
</comment>
<evidence type="ECO:0000313" key="5">
    <source>
        <dbReference type="Proteomes" id="UP001266305"/>
    </source>
</evidence>
<dbReference type="PANTHER" id="PTHR46802">
    <property type="entry name" value="TYROSINE-PROTEIN KINASE BAZ1B"/>
    <property type="match status" value="1"/>
</dbReference>
<evidence type="ECO:0000259" key="3">
    <source>
        <dbReference type="PROSITE" id="PS51136"/>
    </source>
</evidence>
<dbReference type="Pfam" id="PF10537">
    <property type="entry name" value="WAC_Acf1_DNA_bd"/>
    <property type="match status" value="1"/>
</dbReference>
<keyword evidence="5" id="KW-1185">Reference proteome</keyword>
<dbReference type="InterPro" id="IPR047174">
    <property type="entry name" value="BAZ1B"/>
</dbReference>
<feature type="region of interest" description="Disordered" evidence="2">
    <location>
        <begin position="142"/>
        <end position="209"/>
    </location>
</feature>
<dbReference type="InterPro" id="IPR013136">
    <property type="entry name" value="WSTF_Acf1_Cbp146"/>
</dbReference>
<reference evidence="4 5" key="1">
    <citation type="submission" date="2023-05" db="EMBL/GenBank/DDBJ databases">
        <title>B98-5 Cell Line De Novo Hybrid Assembly: An Optical Mapping Approach.</title>
        <authorList>
            <person name="Kananen K."/>
            <person name="Auerbach J.A."/>
            <person name="Kautto E."/>
            <person name="Blachly J.S."/>
        </authorList>
    </citation>
    <scope>NUCLEOTIDE SEQUENCE [LARGE SCALE GENOMIC DNA]</scope>
    <source>
        <strain evidence="4">B95-8</strain>
        <tissue evidence="4">Cell line</tissue>
    </source>
</reference>
<feature type="compositionally biased region" description="Basic and acidic residues" evidence="2">
    <location>
        <begin position="169"/>
        <end position="192"/>
    </location>
</feature>
<organism evidence="4 5">
    <name type="scientific">Saguinus oedipus</name>
    <name type="common">Cotton-top tamarin</name>
    <name type="synonym">Oedipomidas oedipus</name>
    <dbReference type="NCBI Taxonomy" id="9490"/>
    <lineage>
        <taxon>Eukaryota</taxon>
        <taxon>Metazoa</taxon>
        <taxon>Chordata</taxon>
        <taxon>Craniata</taxon>
        <taxon>Vertebrata</taxon>
        <taxon>Euteleostomi</taxon>
        <taxon>Mammalia</taxon>
        <taxon>Eutheria</taxon>
        <taxon>Euarchontoglires</taxon>
        <taxon>Primates</taxon>
        <taxon>Haplorrhini</taxon>
        <taxon>Platyrrhini</taxon>
        <taxon>Cebidae</taxon>
        <taxon>Callitrichinae</taxon>
        <taxon>Saguinus</taxon>
    </lineage>
</organism>
<proteinExistence type="predicted"/>
<name>A0ABQ9W6T0_SAGOE</name>
<feature type="domain" description="WAC" evidence="3">
    <location>
        <begin position="1"/>
        <end position="104"/>
    </location>
</feature>
<comment type="caution">
    <text evidence="4">The sequence shown here is derived from an EMBL/GenBank/DDBJ whole genome shotgun (WGS) entry which is preliminary data.</text>
</comment>
<accession>A0ABQ9W6T0</accession>
<evidence type="ECO:0000256" key="2">
    <source>
        <dbReference type="SAM" id="MobiDB-lite"/>
    </source>
</evidence>
<evidence type="ECO:0000256" key="1">
    <source>
        <dbReference type="PROSITE-ProRule" id="PRU00475"/>
    </source>
</evidence>